<dbReference type="Proteomes" id="UP000492821">
    <property type="component" value="Unassembled WGS sequence"/>
</dbReference>
<protein>
    <submittedName>
        <fullName evidence="3">F-box domain-containing protein</fullName>
    </submittedName>
</protein>
<dbReference type="InterPro" id="IPR001810">
    <property type="entry name" value="F-box_dom"/>
</dbReference>
<accession>A0A7E4UV03</accession>
<organism evidence="2 3">
    <name type="scientific">Panagrellus redivivus</name>
    <name type="common">Microworm</name>
    <dbReference type="NCBI Taxonomy" id="6233"/>
    <lineage>
        <taxon>Eukaryota</taxon>
        <taxon>Metazoa</taxon>
        <taxon>Ecdysozoa</taxon>
        <taxon>Nematoda</taxon>
        <taxon>Chromadorea</taxon>
        <taxon>Rhabditida</taxon>
        <taxon>Tylenchina</taxon>
        <taxon>Panagrolaimomorpha</taxon>
        <taxon>Panagrolaimoidea</taxon>
        <taxon>Panagrolaimidae</taxon>
        <taxon>Panagrellus</taxon>
    </lineage>
</organism>
<name>A0A7E4UV03_PANRE</name>
<dbReference type="PROSITE" id="PS50181">
    <property type="entry name" value="FBOX"/>
    <property type="match status" value="1"/>
</dbReference>
<evidence type="ECO:0000313" key="3">
    <source>
        <dbReference type="WBParaSite" id="Pan_g12861.t1"/>
    </source>
</evidence>
<reference evidence="2" key="1">
    <citation type="journal article" date="2013" name="Genetics">
        <title>The draft genome and transcriptome of Panagrellus redivivus are shaped by the harsh demands of a free-living lifestyle.</title>
        <authorList>
            <person name="Srinivasan J."/>
            <person name="Dillman A.R."/>
            <person name="Macchietto M.G."/>
            <person name="Heikkinen L."/>
            <person name="Lakso M."/>
            <person name="Fracchia K.M."/>
            <person name="Antoshechkin I."/>
            <person name="Mortazavi A."/>
            <person name="Wong G."/>
            <person name="Sternberg P.W."/>
        </authorList>
    </citation>
    <scope>NUCLEOTIDE SEQUENCE [LARGE SCALE GENOMIC DNA]</scope>
    <source>
        <strain evidence="2">MT8872</strain>
    </source>
</reference>
<feature type="domain" description="F-box" evidence="1">
    <location>
        <begin position="85"/>
        <end position="132"/>
    </location>
</feature>
<evidence type="ECO:0000313" key="2">
    <source>
        <dbReference type="Proteomes" id="UP000492821"/>
    </source>
</evidence>
<reference evidence="3" key="2">
    <citation type="submission" date="2020-10" db="UniProtKB">
        <authorList>
            <consortium name="WormBaseParasite"/>
        </authorList>
    </citation>
    <scope>IDENTIFICATION</scope>
</reference>
<sequence length="420" mass="48011">MFNLSMKPFSKLRKRSNTFRHKLCHRASVITSHFNASAVPVPAKPLHPEPAFTVDHFLERLMESKSSIDSGISSKDSHSTISEGSLTLETIPTQCFKQILSYIPAEEIPALRTVSKYFDQTIQREHASLQKIEVDALHVARAPDNGDVVRVGAQGIKCEMSLRNVNRPLRMVHAQQVSLYRLTIESKDIQYLHRAFPYHVVEMRFIECYFKINSNDLAIMVNHWKLESVEFHNCQWTDYAISEFHKNYIVEDRFFTMNSQLDFICFDFSLIDEKELGFTDKLGCFFTRPILPSSLIFNNCRTCITVKTLFAAVSAYLESLPSRHTHFYMWSFGKIVESRDNILAAFARLSAKPTVQTVSPNGRLEFTFHAGAGCPPLHLVVDLDEPEDDIDYDDEDYTDLYSQGTLDLSTGTVKAAKRLQ</sequence>
<dbReference type="WBParaSite" id="Pan_g12861.t1">
    <property type="protein sequence ID" value="Pan_g12861.t1"/>
    <property type="gene ID" value="Pan_g12861"/>
</dbReference>
<proteinExistence type="predicted"/>
<dbReference type="AlphaFoldDB" id="A0A7E4UV03"/>
<evidence type="ECO:0000259" key="1">
    <source>
        <dbReference type="PROSITE" id="PS50181"/>
    </source>
</evidence>
<keyword evidence="2" id="KW-1185">Reference proteome</keyword>